<keyword evidence="2" id="KW-1185">Reference proteome</keyword>
<comment type="caution">
    <text evidence="1">The sequence shown here is derived from an EMBL/GenBank/DDBJ whole genome shotgun (WGS) entry which is preliminary data.</text>
</comment>
<protein>
    <submittedName>
        <fullName evidence="1">Uncharacterized protein</fullName>
    </submittedName>
</protein>
<name>A0ACC0AVT2_CATRO</name>
<accession>A0ACC0AVT2</accession>
<evidence type="ECO:0000313" key="2">
    <source>
        <dbReference type="Proteomes" id="UP001060085"/>
    </source>
</evidence>
<gene>
    <name evidence="1" type="ORF">M9H77_22909</name>
</gene>
<sequence>MGAYGAKLDEKREEMHKIQEAGGLGRPNIQDSKARSDPAGRATGVIVELKIKTTVSSFAGATQETSSGAVWRVRHGCQCTMEYRLIVILEQGIENMAGASQHPYYQPAMFQGNCQEHEAYSNQYSLDWRT</sequence>
<organism evidence="1 2">
    <name type="scientific">Catharanthus roseus</name>
    <name type="common">Madagascar periwinkle</name>
    <name type="synonym">Vinca rosea</name>
    <dbReference type="NCBI Taxonomy" id="4058"/>
    <lineage>
        <taxon>Eukaryota</taxon>
        <taxon>Viridiplantae</taxon>
        <taxon>Streptophyta</taxon>
        <taxon>Embryophyta</taxon>
        <taxon>Tracheophyta</taxon>
        <taxon>Spermatophyta</taxon>
        <taxon>Magnoliopsida</taxon>
        <taxon>eudicotyledons</taxon>
        <taxon>Gunneridae</taxon>
        <taxon>Pentapetalae</taxon>
        <taxon>asterids</taxon>
        <taxon>lamiids</taxon>
        <taxon>Gentianales</taxon>
        <taxon>Apocynaceae</taxon>
        <taxon>Rauvolfioideae</taxon>
        <taxon>Vinceae</taxon>
        <taxon>Catharanthinae</taxon>
        <taxon>Catharanthus</taxon>
    </lineage>
</organism>
<evidence type="ECO:0000313" key="1">
    <source>
        <dbReference type="EMBL" id="KAI5663586.1"/>
    </source>
</evidence>
<dbReference type="EMBL" id="CM044705">
    <property type="protein sequence ID" value="KAI5663586.1"/>
    <property type="molecule type" value="Genomic_DNA"/>
</dbReference>
<reference evidence="2" key="1">
    <citation type="journal article" date="2023" name="Nat. Plants">
        <title>Single-cell RNA sequencing provides a high-resolution roadmap for understanding the multicellular compartmentation of specialized metabolism.</title>
        <authorList>
            <person name="Sun S."/>
            <person name="Shen X."/>
            <person name="Li Y."/>
            <person name="Li Y."/>
            <person name="Wang S."/>
            <person name="Li R."/>
            <person name="Zhang H."/>
            <person name="Shen G."/>
            <person name="Guo B."/>
            <person name="Wei J."/>
            <person name="Xu J."/>
            <person name="St-Pierre B."/>
            <person name="Chen S."/>
            <person name="Sun C."/>
        </authorList>
    </citation>
    <scope>NUCLEOTIDE SEQUENCE [LARGE SCALE GENOMIC DNA]</scope>
</reference>
<dbReference type="Proteomes" id="UP001060085">
    <property type="component" value="Linkage Group LG05"/>
</dbReference>
<proteinExistence type="predicted"/>